<reference evidence="1 2" key="1">
    <citation type="submission" date="2007-08" db="EMBL/GenBank/DDBJ databases">
        <authorList>
            <consortium name="The Vibrio harveyi Genome Sequencing Project"/>
            <person name="Bassler B."/>
            <person name="Clifton S.W."/>
            <person name="Fulton L."/>
            <person name="Delehaunty K."/>
            <person name="Fronick C."/>
            <person name="Harrison M."/>
            <person name="Markivic C."/>
            <person name="Fulton R."/>
            <person name="Tin-Wollam A.-M."/>
            <person name="Shah N."/>
            <person name="Pepin K."/>
            <person name="Nash W."/>
            <person name="Thiruvilangam P."/>
            <person name="Bhonagiri V."/>
            <person name="Waters C."/>
            <person name="Tu K.C."/>
            <person name="Irgon J."/>
            <person name="Wilson R.K."/>
        </authorList>
    </citation>
    <scope>NUCLEOTIDE SEQUENCE [LARGE SCALE GENOMIC DNA]</scope>
    <source>
        <strain evidence="2">ATCC BAA-1116 / BB120</strain>
    </source>
</reference>
<dbReference type="EMBL" id="CP000790">
    <property type="protein sequence ID" value="ABU74594.1"/>
    <property type="molecule type" value="Genomic_DNA"/>
</dbReference>
<dbReference type="AlphaFoldDB" id="A7N6X2"/>
<proteinExistence type="predicted"/>
<dbReference type="PATRIC" id="fig|338187.36.peg.5555"/>
<organism evidence="1 2">
    <name type="scientific">Vibrio campbellii (strain ATCC BAA-1116)</name>
    <dbReference type="NCBI Taxonomy" id="2902295"/>
    <lineage>
        <taxon>Bacteria</taxon>
        <taxon>Pseudomonadati</taxon>
        <taxon>Pseudomonadota</taxon>
        <taxon>Gammaproteobacteria</taxon>
        <taxon>Vibrionales</taxon>
        <taxon>Vibrionaceae</taxon>
        <taxon>Vibrio</taxon>
    </lineage>
</organism>
<sequence>MLFNAGALRKLTRRDFTKKRQAVVQVVPERQHQTAIENILNSHRLRPPDKKKSQKPHVSDLFNIVQFSIKFQ</sequence>
<dbReference type="Proteomes" id="UP000008152">
    <property type="component" value="Chromosome II"/>
</dbReference>
<protein>
    <submittedName>
        <fullName evidence="1">Uncharacterized protein</fullName>
    </submittedName>
</protein>
<evidence type="ECO:0000313" key="1">
    <source>
        <dbReference type="EMBL" id="ABU74594.1"/>
    </source>
</evidence>
<evidence type="ECO:0000313" key="2">
    <source>
        <dbReference type="Proteomes" id="UP000008152"/>
    </source>
</evidence>
<dbReference type="KEGG" id="vha:VIBHAR_06710"/>
<gene>
    <name evidence="1" type="ordered locus">VIBHAR_06710</name>
</gene>
<name>A7N6X2_VIBC1</name>
<accession>A7N6X2</accession>